<sequence>MKWLFSLVLAIAVASSMLIYLSNPAQRVATPPPQVDIPVAIDNVFEHIILASQESAEFTALQAQQHCDKLAACKKNSELFNRYLSFKVALAELQQQLAHVPLSEQLAEMIAFQQRYFSEAEIALLFADDNQWQRYTIAKLAINADNSLTKELKQQLLANLDAEQSDEITQSLQATQQLQQLNNSYKEALQQQDYNQLAAEFGDAAATRLIALQQQRLQWQTLSEQLQQQIVQLKQHHDPQQAEQKIAQLLNQHLTENQKRRFLALFPQS</sequence>
<keyword evidence="8" id="KW-0442">Lipid degradation</keyword>
<evidence type="ECO:0000256" key="16">
    <source>
        <dbReference type="SAM" id="Coils"/>
    </source>
</evidence>
<evidence type="ECO:0000256" key="5">
    <source>
        <dbReference type="ARBA" id="ARBA00022475"/>
    </source>
</evidence>
<dbReference type="RefSeq" id="WP_304182044.1">
    <property type="nucleotide sequence ID" value="NZ_DRGM01000104.1"/>
</dbReference>
<evidence type="ECO:0000256" key="12">
    <source>
        <dbReference type="ARBA" id="ARBA00023186"/>
    </source>
</evidence>
<dbReference type="GO" id="GO:0051082">
    <property type="term" value="F:unfolded protein binding"/>
    <property type="evidence" value="ECO:0007669"/>
    <property type="project" value="InterPro"/>
</dbReference>
<keyword evidence="9" id="KW-1133">Transmembrane helix</keyword>
<proteinExistence type="inferred from homology"/>
<organism evidence="17">
    <name type="scientific">Pseudoalteromonas prydzensis</name>
    <dbReference type="NCBI Taxonomy" id="182141"/>
    <lineage>
        <taxon>Bacteria</taxon>
        <taxon>Pseudomonadati</taxon>
        <taxon>Pseudomonadota</taxon>
        <taxon>Gammaproteobacteria</taxon>
        <taxon>Alteromonadales</taxon>
        <taxon>Pseudoalteromonadaceae</taxon>
        <taxon>Pseudoalteromonas</taxon>
    </lineage>
</organism>
<evidence type="ECO:0000256" key="8">
    <source>
        <dbReference type="ARBA" id="ARBA00022963"/>
    </source>
</evidence>
<evidence type="ECO:0000256" key="1">
    <source>
        <dbReference type="ARBA" id="ARBA00003280"/>
    </source>
</evidence>
<dbReference type="AlphaFoldDB" id="A0A7V1GEV3"/>
<evidence type="ECO:0000256" key="14">
    <source>
        <dbReference type="ARBA" id="ARBA00031542"/>
    </source>
</evidence>
<evidence type="ECO:0000256" key="7">
    <source>
        <dbReference type="ARBA" id="ARBA00022692"/>
    </source>
</evidence>
<keyword evidence="6" id="KW-0997">Cell inner membrane</keyword>
<feature type="coiled-coil region" evidence="16">
    <location>
        <begin position="171"/>
        <end position="229"/>
    </location>
</feature>
<keyword evidence="7" id="KW-0812">Transmembrane</keyword>
<keyword evidence="16" id="KW-0175">Coiled coil</keyword>
<dbReference type="EMBL" id="DRGM01000104">
    <property type="protein sequence ID" value="HEA16702.1"/>
    <property type="molecule type" value="Genomic_DNA"/>
</dbReference>
<accession>A0A7V1GEV3</accession>
<evidence type="ECO:0000256" key="4">
    <source>
        <dbReference type="ARBA" id="ARBA00019692"/>
    </source>
</evidence>
<dbReference type="GO" id="GO:0016042">
    <property type="term" value="P:lipid catabolic process"/>
    <property type="evidence" value="ECO:0007669"/>
    <property type="project" value="UniProtKB-KW"/>
</dbReference>
<dbReference type="Pfam" id="PF03280">
    <property type="entry name" value="Lipase_chap"/>
    <property type="match status" value="1"/>
</dbReference>
<dbReference type="SUPFAM" id="SSF158855">
    <property type="entry name" value="Lipase chaperone-like"/>
    <property type="match status" value="1"/>
</dbReference>
<dbReference type="GO" id="GO:0005886">
    <property type="term" value="C:plasma membrane"/>
    <property type="evidence" value="ECO:0007669"/>
    <property type="project" value="UniProtKB-SubCell"/>
</dbReference>
<evidence type="ECO:0000256" key="11">
    <source>
        <dbReference type="ARBA" id="ARBA00023136"/>
    </source>
</evidence>
<dbReference type="InterPro" id="IPR004961">
    <property type="entry name" value="Lipase_chaperone"/>
</dbReference>
<comment type="similarity">
    <text evidence="3">Belongs to the lipase chaperone family.</text>
</comment>
<evidence type="ECO:0000256" key="2">
    <source>
        <dbReference type="ARBA" id="ARBA00004383"/>
    </source>
</evidence>
<evidence type="ECO:0000256" key="9">
    <source>
        <dbReference type="ARBA" id="ARBA00022989"/>
    </source>
</evidence>
<evidence type="ECO:0000313" key="17">
    <source>
        <dbReference type="EMBL" id="HEA16702.1"/>
    </source>
</evidence>
<evidence type="ECO:0000256" key="6">
    <source>
        <dbReference type="ARBA" id="ARBA00022519"/>
    </source>
</evidence>
<keyword evidence="11" id="KW-0472">Membrane</keyword>
<keyword evidence="5" id="KW-1003">Cell membrane</keyword>
<keyword evidence="10" id="KW-0443">Lipid metabolism</keyword>
<evidence type="ECO:0000256" key="13">
    <source>
        <dbReference type="ARBA" id="ARBA00030948"/>
    </source>
</evidence>
<keyword evidence="12" id="KW-0143">Chaperone</keyword>
<gene>
    <name evidence="17" type="ORF">ENH88_09710</name>
</gene>
<evidence type="ECO:0000256" key="3">
    <source>
        <dbReference type="ARBA" id="ARBA00010358"/>
    </source>
</evidence>
<dbReference type="GO" id="GO:0006457">
    <property type="term" value="P:protein folding"/>
    <property type="evidence" value="ECO:0007669"/>
    <property type="project" value="InterPro"/>
</dbReference>
<name>A0A7V1GEV3_9GAMM</name>
<comment type="subcellular location">
    <subcellularLocation>
        <location evidence="2">Cell inner membrane</location>
        <topology evidence="2">Single-pass membrane protein</topology>
        <orientation evidence="2">Periplasmic side</orientation>
    </subcellularLocation>
</comment>
<dbReference type="Proteomes" id="UP000886188">
    <property type="component" value="Unassembled WGS sequence"/>
</dbReference>
<protein>
    <recommendedName>
        <fullName evidence="4">Lipase chaperone</fullName>
    </recommendedName>
    <alternativeName>
        <fullName evidence="15">Lipase foldase</fullName>
    </alternativeName>
    <alternativeName>
        <fullName evidence="13">Lipase helper protein</fullName>
    </alternativeName>
    <alternativeName>
        <fullName evidence="14">Lipase modulator</fullName>
    </alternativeName>
</protein>
<comment type="caution">
    <text evidence="17">The sequence shown here is derived from an EMBL/GenBank/DDBJ whole genome shotgun (WGS) entry which is preliminary data.</text>
</comment>
<evidence type="ECO:0000256" key="15">
    <source>
        <dbReference type="ARBA" id="ARBA00033028"/>
    </source>
</evidence>
<reference evidence="17" key="1">
    <citation type="journal article" date="2020" name="mSystems">
        <title>Genome- and Community-Level Interaction Insights into Carbon Utilization and Element Cycling Functions of Hydrothermarchaeota in Hydrothermal Sediment.</title>
        <authorList>
            <person name="Zhou Z."/>
            <person name="Liu Y."/>
            <person name="Xu W."/>
            <person name="Pan J."/>
            <person name="Luo Z.H."/>
            <person name="Li M."/>
        </authorList>
    </citation>
    <scope>NUCLEOTIDE SEQUENCE [LARGE SCALE GENOMIC DNA]</scope>
    <source>
        <strain evidence="17">HyVt-346</strain>
    </source>
</reference>
<evidence type="ECO:0000256" key="10">
    <source>
        <dbReference type="ARBA" id="ARBA00023098"/>
    </source>
</evidence>
<comment type="function">
    <text evidence="1">May be involved in the folding of the extracellular lipase during its passage through the periplasm.</text>
</comment>